<feature type="transmembrane region" description="Helical" evidence="1">
    <location>
        <begin position="91"/>
        <end position="107"/>
    </location>
</feature>
<keyword evidence="1" id="KW-0472">Membrane</keyword>
<feature type="transmembrane region" description="Helical" evidence="1">
    <location>
        <begin position="63"/>
        <end position="79"/>
    </location>
</feature>
<keyword evidence="1" id="KW-0812">Transmembrane</keyword>
<comment type="caution">
    <text evidence="3">The sequence shown here is derived from an EMBL/GenBank/DDBJ whole genome shotgun (WGS) entry which is preliminary data.</text>
</comment>
<dbReference type="Proteomes" id="UP000541185">
    <property type="component" value="Unassembled WGS sequence"/>
</dbReference>
<accession>A0A848H2N7</accession>
<dbReference type="AlphaFoldDB" id="A0A848H2N7"/>
<keyword evidence="4" id="KW-1185">Reference proteome</keyword>
<dbReference type="Pfam" id="PF03779">
    <property type="entry name" value="SPW"/>
    <property type="match status" value="1"/>
</dbReference>
<organism evidence="3 4">
    <name type="scientific">Ramlibacter agri</name>
    <dbReference type="NCBI Taxonomy" id="2728837"/>
    <lineage>
        <taxon>Bacteria</taxon>
        <taxon>Pseudomonadati</taxon>
        <taxon>Pseudomonadota</taxon>
        <taxon>Betaproteobacteria</taxon>
        <taxon>Burkholderiales</taxon>
        <taxon>Comamonadaceae</taxon>
        <taxon>Ramlibacter</taxon>
    </lineage>
</organism>
<feature type="domain" description="SPW repeat-containing integral membrane" evidence="2">
    <location>
        <begin position="7"/>
        <end position="103"/>
    </location>
</feature>
<evidence type="ECO:0000313" key="4">
    <source>
        <dbReference type="Proteomes" id="UP000541185"/>
    </source>
</evidence>
<gene>
    <name evidence="3" type="ORF">HHL11_13260</name>
</gene>
<sequence length="122" mass="13833">MKRMKHWQDVVSVLVAIWLMASPWVLGFAHTNLAATGNCVMIGAVLFAFEMVELFVPESWEEYSELVMGLWLIASPWILEFTGVRVAMQNVIAVGVVTCLLALWVLVTDDEFGWFPPRRVPH</sequence>
<keyword evidence="1" id="KW-1133">Transmembrane helix</keyword>
<dbReference type="InterPro" id="IPR005530">
    <property type="entry name" value="SPW"/>
</dbReference>
<name>A0A848H2N7_9BURK</name>
<dbReference type="EMBL" id="JABBFX010000001">
    <property type="protein sequence ID" value="NML44727.1"/>
    <property type="molecule type" value="Genomic_DNA"/>
</dbReference>
<evidence type="ECO:0000256" key="1">
    <source>
        <dbReference type="SAM" id="Phobius"/>
    </source>
</evidence>
<protein>
    <submittedName>
        <fullName evidence="3">SPW repeat protein</fullName>
    </submittedName>
</protein>
<evidence type="ECO:0000313" key="3">
    <source>
        <dbReference type="EMBL" id="NML44727.1"/>
    </source>
</evidence>
<evidence type="ECO:0000259" key="2">
    <source>
        <dbReference type="Pfam" id="PF03779"/>
    </source>
</evidence>
<reference evidence="3 4" key="1">
    <citation type="submission" date="2020-04" db="EMBL/GenBank/DDBJ databases">
        <title>Ramlibacter sp. G-1-2-2 isolated from soil.</title>
        <authorList>
            <person name="Dahal R.H."/>
        </authorList>
    </citation>
    <scope>NUCLEOTIDE SEQUENCE [LARGE SCALE GENOMIC DNA]</scope>
    <source>
        <strain evidence="3 4">G-1-2-2</strain>
    </source>
</reference>
<proteinExistence type="predicted"/>